<dbReference type="InterPro" id="IPR029069">
    <property type="entry name" value="HotDog_dom_sf"/>
</dbReference>
<evidence type="ECO:0000313" key="1">
    <source>
        <dbReference type="EMBL" id="SHG65007.1"/>
    </source>
</evidence>
<gene>
    <name evidence="1" type="ORF">SAMN05444483_12029</name>
</gene>
<keyword evidence="2" id="KW-1185">Reference proteome</keyword>
<dbReference type="InterPro" id="IPR050563">
    <property type="entry name" value="4-hydroxybenzoyl-CoA_TE"/>
</dbReference>
<dbReference type="SUPFAM" id="SSF54637">
    <property type="entry name" value="Thioesterase/thiol ester dehydrase-isomerase"/>
    <property type="match status" value="1"/>
</dbReference>
<dbReference type="EMBL" id="FQVT01000020">
    <property type="protein sequence ID" value="SHG65007.1"/>
    <property type="molecule type" value="Genomic_DNA"/>
</dbReference>
<dbReference type="STRING" id="1073325.SAMN05444483_12029"/>
<dbReference type="Gene3D" id="3.10.129.10">
    <property type="entry name" value="Hotdog Thioesterase"/>
    <property type="match status" value="1"/>
</dbReference>
<protein>
    <submittedName>
        <fullName evidence="1">Acyl-CoA thioester hydrolase</fullName>
    </submittedName>
</protein>
<dbReference type="Proteomes" id="UP000183945">
    <property type="component" value="Unassembled WGS sequence"/>
</dbReference>
<reference evidence="2" key="1">
    <citation type="submission" date="2016-11" db="EMBL/GenBank/DDBJ databases">
        <authorList>
            <person name="Varghese N."/>
            <person name="Submissions S."/>
        </authorList>
    </citation>
    <scope>NUCLEOTIDE SEQUENCE [LARGE SCALE GENOMIC DNA]</scope>
    <source>
        <strain evidence="2">DSM 24579</strain>
    </source>
</reference>
<dbReference type="OrthoDB" id="760345at2"/>
<dbReference type="CDD" id="cd00586">
    <property type="entry name" value="4HBT"/>
    <property type="match status" value="1"/>
</dbReference>
<dbReference type="GO" id="GO:0047617">
    <property type="term" value="F:fatty acyl-CoA hydrolase activity"/>
    <property type="evidence" value="ECO:0007669"/>
    <property type="project" value="TreeGrafter"/>
</dbReference>
<dbReference type="PANTHER" id="PTHR31793">
    <property type="entry name" value="4-HYDROXYBENZOYL-COA THIOESTERASE FAMILY MEMBER"/>
    <property type="match status" value="1"/>
</dbReference>
<dbReference type="RefSeq" id="WP_072881636.1">
    <property type="nucleotide sequence ID" value="NZ_FQVT01000020.1"/>
</dbReference>
<dbReference type="AlphaFoldDB" id="A0A1M5LIY7"/>
<organism evidence="1 2">
    <name type="scientific">Salegentibacter echinorum</name>
    <dbReference type="NCBI Taxonomy" id="1073325"/>
    <lineage>
        <taxon>Bacteria</taxon>
        <taxon>Pseudomonadati</taxon>
        <taxon>Bacteroidota</taxon>
        <taxon>Flavobacteriia</taxon>
        <taxon>Flavobacteriales</taxon>
        <taxon>Flavobacteriaceae</taxon>
        <taxon>Salegentibacter</taxon>
    </lineage>
</organism>
<accession>A0A1M5LIY7</accession>
<evidence type="ECO:0000313" key="2">
    <source>
        <dbReference type="Proteomes" id="UP000183945"/>
    </source>
</evidence>
<proteinExistence type="predicted"/>
<name>A0A1M5LIY7_SALEC</name>
<keyword evidence="1" id="KW-0378">Hydrolase</keyword>
<dbReference type="Pfam" id="PF13279">
    <property type="entry name" value="4HBT_2"/>
    <property type="match status" value="1"/>
</dbReference>
<dbReference type="PANTHER" id="PTHR31793:SF24">
    <property type="entry name" value="LONG-CHAIN ACYL-COA THIOESTERASE FADM"/>
    <property type="match status" value="1"/>
</dbReference>
<sequence>MYTKNFEIRWSDIDANRHLANTAYVNFMSHTRMAFLMENGFGQEDLARENIGPVVFYEHIYYFKEVFAGKPIKVTLQLKGLSEDGMYFEFLHNFYDEKGQNFASCEMMGAWIDLKERKLTKLPDVLLKNIDSLGHTKDFKVLTKEDTRKYGQRPQNMDPEELGF</sequence>